<dbReference type="InterPro" id="IPR036938">
    <property type="entry name" value="PAP2/HPO_sf"/>
</dbReference>
<name>A0A2I5TA66_SERS3</name>
<dbReference type="CDD" id="cd03397">
    <property type="entry name" value="PAP2_acid_phosphatase"/>
    <property type="match status" value="1"/>
</dbReference>
<proteinExistence type="predicted"/>
<evidence type="ECO:0000313" key="4">
    <source>
        <dbReference type="EMBL" id="AUH01444.1"/>
    </source>
</evidence>
<dbReference type="AlphaFoldDB" id="A0A2I5TA66"/>
<keyword evidence="1 2" id="KW-0732">Signal</keyword>
<dbReference type="InterPro" id="IPR005546">
    <property type="entry name" value="Autotransporte_beta"/>
</dbReference>
<sequence length="1030" mass="107681">MRPATFVAVAVALGAIPAHSASRAGNNAINGVDLLSGFSKLWNTGATWNTGTPTALGAPLLAYNIQYVIDRAHTRTEQQEIAAYYDDRRNQSYSVINGLGSLTNGYLAGSGAFTTIPVFDDTTKTVQYNDAGNGAGNSDSALGNVVRLVLALRNDASTTPAKNHYLYPRPWRQTDEDIVADSLKPERSTTPASDSGFPSGHTNAAYLSSIALAYAIPERFDSLLLRASQLGDNRIEAGMHSPLDVIGGRITATYFAIDNLSNSDNTQLKADSRAQALAYFTSQCGGDINNCVERVDPATDRFSAHSQDKATYTDRMTYGFTPIGPTNLAPVVPLNAEVLLETRFPYLGAAQRRDILASTEISSGYVVIDESGGYGRLNLFAAGDGYGAFNNTVTVDMRAEQGGFNARDAWRNDISGSGGLVKQGTGELILSGDNTYSGGTVVEGGTLTGYALAFGSGTITIGDNGTLKLDQSVDGSMDNILAGQGALIKTGVGSLNLTADSGFTGITQVRQGRLAVNGSLARSAVTVNSGATLGGNGTVGSTHIESGGILAPGNSVGLLTVNGDLNLDAGSIYQVQVTPAGVADRVNVAGVANINGAQLSLDVSQLLDPLAQLQILRAAGGVSGVFASPVLFNTVFLNLVVQYGAQDIALNLVRNNTAFADVVTNPNQRSTAQGIESLGVGNSLWNQVALSDTAGARDVFSSLTDEIHASTNSALIQLDQTVTNAMRDRLWSAQMHAKSHDRLAPEAQDRQQADLGQDSTVWLQVPDGSGHIGSTAATGRLNTDAHAVLVGADMPVNSVWRLGGLLGGGRSSANIDGRSGSSDSNNIHVGLYSDAQWGAFSLKTGATYGRHDINASRMVNYTGVPEHLDSDYRAASMQAFAELGYDIGSGSTFVQPFVGVDHTHLRTGGFSESGSAAALNARRQNNDVSFSTIGVHLASSFLLGQVQVLPYATLGWRNALGNTDIDSREAFTGGDDFTLVGAPLARHVAILSGGAEVVIGKRVSVGINYAAQIANNATDHNVKAVLTIHF</sequence>
<dbReference type="PANTHER" id="PTHR35037">
    <property type="entry name" value="C-TERMINAL REGION OF AIDA-LIKE PROTEIN"/>
    <property type="match status" value="1"/>
</dbReference>
<dbReference type="SMART" id="SM00869">
    <property type="entry name" value="Autotransporter"/>
    <property type="match status" value="1"/>
</dbReference>
<dbReference type="Gene3D" id="2.40.128.130">
    <property type="entry name" value="Autotransporter beta-domain"/>
    <property type="match status" value="1"/>
</dbReference>
<reference evidence="5" key="4">
    <citation type="submission" date="2017-11" db="EMBL/GenBank/DDBJ databases">
        <title>Complete genome sequence of Serratia sp. ATCC 39006.</title>
        <authorList>
            <person name="Hampton H.G."/>
            <person name="Jackson S.A."/>
            <person name="Jauregui R."/>
            <person name="Poulter G.T.M."/>
            <person name="Salmond G.P.C."/>
            <person name="Fineran P.C."/>
        </authorList>
    </citation>
    <scope>NUCLEOTIDE SEQUENCE</scope>
    <source>
        <strain evidence="5">ATCC 39006</strain>
    </source>
</reference>
<dbReference type="KEGG" id="sera:Ser39006_017490"/>
<dbReference type="GO" id="GO:0030288">
    <property type="term" value="C:outer membrane-bounded periplasmic space"/>
    <property type="evidence" value="ECO:0007669"/>
    <property type="project" value="InterPro"/>
</dbReference>
<dbReference type="GO" id="GO:0019867">
    <property type="term" value="C:outer membrane"/>
    <property type="evidence" value="ECO:0007669"/>
    <property type="project" value="InterPro"/>
</dbReference>
<dbReference type="Proteomes" id="UP000017700">
    <property type="component" value="Chromosome"/>
</dbReference>
<dbReference type="EMBL" id="CP025084">
    <property type="protein sequence ID" value="AUH05766.1"/>
    <property type="molecule type" value="Genomic_DNA"/>
</dbReference>
<feature type="domain" description="Autotransporter" evidence="3">
    <location>
        <begin position="754"/>
        <end position="1030"/>
    </location>
</feature>
<dbReference type="KEGG" id="serq:CWC46_17490"/>
<dbReference type="InterPro" id="IPR006315">
    <property type="entry name" value="OM_autotransptr_brl_dom"/>
</dbReference>
<dbReference type="SUPFAM" id="SSF48317">
    <property type="entry name" value="Acid phosphatase/Vanadium-dependent haloperoxidase"/>
    <property type="match status" value="1"/>
</dbReference>
<evidence type="ECO:0000313" key="6">
    <source>
        <dbReference type="Proteomes" id="UP000017700"/>
    </source>
</evidence>
<dbReference type="OrthoDB" id="9780507at2"/>
<gene>
    <name evidence="4" type="ORF">CWC46_17490</name>
    <name evidence="5" type="ORF">Ser39006_017490</name>
</gene>
<feature type="signal peptide" evidence="2">
    <location>
        <begin position="1"/>
        <end position="20"/>
    </location>
</feature>
<dbReference type="InterPro" id="IPR011050">
    <property type="entry name" value="Pectin_lyase_fold/virulence"/>
</dbReference>
<evidence type="ECO:0000256" key="1">
    <source>
        <dbReference type="ARBA" id="ARBA00022729"/>
    </source>
</evidence>
<dbReference type="Pfam" id="PF12951">
    <property type="entry name" value="PATR"/>
    <property type="match status" value="2"/>
</dbReference>
<keyword evidence="6" id="KW-1185">Reference proteome</keyword>
<dbReference type="Gene3D" id="1.20.144.10">
    <property type="entry name" value="Phosphatidic acid phosphatase type 2/haloperoxidase"/>
    <property type="match status" value="1"/>
</dbReference>
<accession>A0A2I5TA66</accession>
<dbReference type="InterPro" id="IPR000326">
    <property type="entry name" value="PAP2/HPO"/>
</dbReference>
<dbReference type="PROSITE" id="PS51208">
    <property type="entry name" value="AUTOTRANSPORTER"/>
    <property type="match status" value="1"/>
</dbReference>
<dbReference type="SUPFAM" id="SSF103515">
    <property type="entry name" value="Autotransporter"/>
    <property type="match status" value="1"/>
</dbReference>
<dbReference type="NCBIfam" id="TIGR01414">
    <property type="entry name" value="autotrans_barl"/>
    <property type="match status" value="1"/>
</dbReference>
<dbReference type="EMBL" id="CP025085">
    <property type="protein sequence ID" value="AUH01444.1"/>
    <property type="molecule type" value="Genomic_DNA"/>
</dbReference>
<dbReference type="GO" id="GO:0003993">
    <property type="term" value="F:acid phosphatase activity"/>
    <property type="evidence" value="ECO:0007669"/>
    <property type="project" value="InterPro"/>
</dbReference>
<evidence type="ECO:0000313" key="5">
    <source>
        <dbReference type="EMBL" id="AUH05766.1"/>
    </source>
</evidence>
<dbReference type="STRING" id="104623.Ser39006_01993"/>
<feature type="chain" id="PRO_5033308972" evidence="2">
    <location>
        <begin position="21"/>
        <end position="1030"/>
    </location>
</feature>
<dbReference type="InterPro" id="IPR036709">
    <property type="entry name" value="Autotransporte_beta_dom_sf"/>
</dbReference>
<reference evidence="5 6" key="1">
    <citation type="journal article" date="2013" name="Genome Announc.">
        <title>Draft genome sequence of Serratia sp. strain ATCC 39006, a model bacterium for analysis of the biosynthesis and regulation of prodigiosin, a carbapenem, and gas vesicles.</title>
        <authorList>
            <person name="Fineran P.C."/>
            <person name="Iglesias Cans M.C."/>
            <person name="Ramsay J.P."/>
            <person name="Wilf N.M."/>
            <person name="Cossyleon D."/>
            <person name="McNeil M.B."/>
            <person name="Williamson N.R."/>
            <person name="Monson R.E."/>
            <person name="Becher S.A."/>
            <person name="Stanton J.A."/>
            <person name="Brugger K."/>
            <person name="Brown S.D."/>
            <person name="Salmond G.P."/>
        </authorList>
    </citation>
    <scope>NUCLEOTIDE SEQUENCE [LARGE SCALE GENOMIC DNA]</scope>
    <source>
        <strain evidence="5">ATCC 39006</strain>
        <strain evidence="6">ATCC 39006 / SC 11482</strain>
    </source>
</reference>
<dbReference type="PANTHER" id="PTHR35037:SF3">
    <property type="entry name" value="C-TERMINAL REGION OF AIDA-LIKE PROTEIN"/>
    <property type="match status" value="1"/>
</dbReference>
<reference evidence="4 7" key="3">
    <citation type="submission" date="2017-11" db="EMBL/GenBank/DDBJ databases">
        <title>Complete genome sequence of Serratia sp. ATCC 39006 LacA.</title>
        <authorList>
            <person name="Hampton H.G."/>
            <person name="Jackson S.A."/>
            <person name="Jauregui R."/>
            <person name="Poulter G.T.M."/>
            <person name="Salmond G.P.C."/>
            <person name="Fineran P.C."/>
        </authorList>
    </citation>
    <scope>NUCLEOTIDE SEQUENCE [LARGE SCALE GENOMIC DNA]</scope>
    <source>
        <strain evidence="4 7">ATCC 39006</strain>
    </source>
</reference>
<protein>
    <submittedName>
        <fullName evidence="5">Autotransporter outer membrane beta-barrel domain-containing protein</fullName>
    </submittedName>
</protein>
<reference evidence="5" key="2">
    <citation type="submission" date="2013-09" db="EMBL/GenBank/DDBJ databases">
        <authorList>
            <person name="Wang G."/>
            <person name="Yang Y."/>
            <person name="Su Y."/>
        </authorList>
    </citation>
    <scope>NUCLEOTIDE SEQUENCE</scope>
    <source>
        <strain evidence="5">ATCC 39006</strain>
    </source>
</reference>
<dbReference type="Proteomes" id="UP000233778">
    <property type="component" value="Chromosome"/>
</dbReference>
<organism evidence="5 6">
    <name type="scientific">Serratia sp. (strain ATCC 39006)</name>
    <name type="common">Prodigiosinella confusarubida</name>
    <dbReference type="NCBI Taxonomy" id="104623"/>
    <lineage>
        <taxon>Bacteria</taxon>
        <taxon>Pseudomonadati</taxon>
        <taxon>Pseudomonadota</taxon>
        <taxon>Gammaproteobacteria</taxon>
        <taxon>Enterobacterales</taxon>
        <taxon>Pectobacteriaceae</taxon>
        <taxon>Prodigiosinella</taxon>
    </lineage>
</organism>
<evidence type="ECO:0000259" key="3">
    <source>
        <dbReference type="PROSITE" id="PS51208"/>
    </source>
</evidence>
<dbReference type="SMART" id="SM00014">
    <property type="entry name" value="acidPPc"/>
    <property type="match status" value="1"/>
</dbReference>
<dbReference type="InterPro" id="IPR001011">
    <property type="entry name" value="Acid_Pase_classA_bac"/>
</dbReference>
<evidence type="ECO:0000256" key="2">
    <source>
        <dbReference type="SAM" id="SignalP"/>
    </source>
</evidence>
<dbReference type="SUPFAM" id="SSF51126">
    <property type="entry name" value="Pectin lyase-like"/>
    <property type="match status" value="1"/>
</dbReference>
<dbReference type="InterPro" id="IPR013425">
    <property type="entry name" value="Autotrns_rpt"/>
</dbReference>
<dbReference type="NCBIfam" id="TIGR02601">
    <property type="entry name" value="autotrns_rpt"/>
    <property type="match status" value="2"/>
</dbReference>
<dbReference type="Pfam" id="PF03797">
    <property type="entry name" value="Autotransporter"/>
    <property type="match status" value="1"/>
</dbReference>
<evidence type="ECO:0000313" key="7">
    <source>
        <dbReference type="Proteomes" id="UP000233778"/>
    </source>
</evidence>
<dbReference type="InterPro" id="IPR051551">
    <property type="entry name" value="Autotransporter_adhesion"/>
</dbReference>
<dbReference type="Pfam" id="PF01569">
    <property type="entry name" value="PAP2"/>
    <property type="match status" value="1"/>
</dbReference>